<evidence type="ECO:0000256" key="1">
    <source>
        <dbReference type="ARBA" id="ARBA00020110"/>
    </source>
</evidence>
<reference evidence="3 6" key="2">
    <citation type="submission" date="2020-05" db="EMBL/GenBank/DDBJ databases">
        <title>Draft genome sequence of Clostridium cochlearium strain AGROS13 isolated from a sheep dairy farm in New Zealand.</title>
        <authorList>
            <person name="Gupta T.B."/>
            <person name="Jauregui R."/>
            <person name="Risson A.N."/>
            <person name="Brightwell G."/>
            <person name="Maclean P."/>
        </authorList>
    </citation>
    <scope>NUCLEOTIDE SEQUENCE [LARGE SCALE GENOMIC DNA]</scope>
    <source>
        <strain evidence="3 6">AGROS13</strain>
    </source>
</reference>
<dbReference type="PRINTS" id="PR00207">
    <property type="entry name" value="FLAGELLIN"/>
</dbReference>
<dbReference type="PANTHER" id="PTHR42792:SF2">
    <property type="entry name" value="FLAGELLIN"/>
    <property type="match status" value="1"/>
</dbReference>
<dbReference type="Proteomes" id="UP000528432">
    <property type="component" value="Unassembled WGS sequence"/>
</dbReference>
<dbReference type="PANTHER" id="PTHR42792">
    <property type="entry name" value="FLAGELLIN"/>
    <property type="match status" value="1"/>
</dbReference>
<dbReference type="SUPFAM" id="SSF64518">
    <property type="entry name" value="Phase 1 flagellin"/>
    <property type="match status" value="1"/>
</dbReference>
<evidence type="ECO:0000313" key="3">
    <source>
        <dbReference type="EMBL" id="NOH17248.1"/>
    </source>
</evidence>
<dbReference type="Pfam" id="PF00669">
    <property type="entry name" value="Flagellin_N"/>
    <property type="match status" value="1"/>
</dbReference>
<dbReference type="GO" id="GO:0009288">
    <property type="term" value="C:bacterial-type flagellum"/>
    <property type="evidence" value="ECO:0007669"/>
    <property type="project" value="InterPro"/>
</dbReference>
<keyword evidence="4" id="KW-0966">Cell projection</keyword>
<dbReference type="EMBL" id="JABFIF010000043">
    <property type="protein sequence ID" value="NOH17248.1"/>
    <property type="molecule type" value="Genomic_DNA"/>
</dbReference>
<dbReference type="EMBL" id="UAWC01000025">
    <property type="protein sequence ID" value="SQB35712.1"/>
    <property type="molecule type" value="Genomic_DNA"/>
</dbReference>
<dbReference type="InterPro" id="IPR001492">
    <property type="entry name" value="Flagellin"/>
</dbReference>
<evidence type="ECO:0000259" key="2">
    <source>
        <dbReference type="Pfam" id="PF00669"/>
    </source>
</evidence>
<evidence type="ECO:0000313" key="5">
    <source>
        <dbReference type="Proteomes" id="UP000250223"/>
    </source>
</evidence>
<accession>A0A2X2VXL9</accession>
<evidence type="ECO:0000313" key="4">
    <source>
        <dbReference type="EMBL" id="SQB35712.1"/>
    </source>
</evidence>
<keyword evidence="4" id="KW-0969">Cilium</keyword>
<dbReference type="AlphaFoldDB" id="A0A2X2VXL9"/>
<proteinExistence type="predicted"/>
<keyword evidence="4" id="KW-0282">Flagellum</keyword>
<name>A0A2X2VXL9_CLOCO</name>
<dbReference type="RefSeq" id="WP_160110555.1">
    <property type="nucleotide sequence ID" value="NZ_JABAGF010000002.1"/>
</dbReference>
<gene>
    <name evidence="4" type="primary">hag_2</name>
    <name evidence="3" type="ORF">HMJ28_12835</name>
    <name evidence="4" type="ORF">NCTC13028_02112</name>
</gene>
<organism evidence="4 5">
    <name type="scientific">Clostridium cochlearium</name>
    <dbReference type="NCBI Taxonomy" id="1494"/>
    <lineage>
        <taxon>Bacteria</taxon>
        <taxon>Bacillati</taxon>
        <taxon>Bacillota</taxon>
        <taxon>Clostridia</taxon>
        <taxon>Eubacteriales</taxon>
        <taxon>Clostridiaceae</taxon>
        <taxon>Clostridium</taxon>
    </lineage>
</organism>
<sequence>MLINNIYTFSSSNKLNKFRGNREKTVEKVSTGKRINRAADDAAGLTISESFKAQVRGLSQAERNIQDGISLLQVVDGALDDITINLHRIREISVYSANGTLSEEDRQALNEELKAIKESINTIVENTEFNQIKVLKDDRSITIQTKDRPYTTMELKLYNVDINSLGLENADLSTQESSGNTISYAKNALEKINEIRVENGVNYNNLKHALMNTSNSNLNITSSLSVISDINMATSLMNIVKTDVLTNYTEFMYNNTKGNIESIKNLIV</sequence>
<feature type="domain" description="Flagellin N-terminal" evidence="2">
    <location>
        <begin position="5"/>
        <end position="137"/>
    </location>
</feature>
<reference evidence="4 5" key="1">
    <citation type="submission" date="2018-06" db="EMBL/GenBank/DDBJ databases">
        <authorList>
            <consortium name="Pathogen Informatics"/>
            <person name="Doyle S."/>
        </authorList>
    </citation>
    <scope>NUCLEOTIDE SEQUENCE [LARGE SCALE GENOMIC DNA]</scope>
    <source>
        <strain evidence="4 5">NCTC13028</strain>
    </source>
</reference>
<dbReference type="GO" id="GO:0005198">
    <property type="term" value="F:structural molecule activity"/>
    <property type="evidence" value="ECO:0007669"/>
    <property type="project" value="InterPro"/>
</dbReference>
<dbReference type="Gene3D" id="1.20.1330.10">
    <property type="entry name" value="f41 fragment of flagellin, N-terminal domain"/>
    <property type="match status" value="1"/>
</dbReference>
<dbReference type="Proteomes" id="UP000250223">
    <property type="component" value="Unassembled WGS sequence"/>
</dbReference>
<dbReference type="InterPro" id="IPR001029">
    <property type="entry name" value="Flagellin_N"/>
</dbReference>
<evidence type="ECO:0000313" key="6">
    <source>
        <dbReference type="Proteomes" id="UP000528432"/>
    </source>
</evidence>
<protein>
    <recommendedName>
        <fullName evidence="1">Flagellin</fullName>
    </recommendedName>
</protein>